<dbReference type="RefSeq" id="WP_345233846.1">
    <property type="nucleotide sequence ID" value="NZ_BAABIQ010000043.1"/>
</dbReference>
<organism evidence="1 2">
    <name type="scientific">Olivibacter ginsenosidimutans</name>
    <dbReference type="NCBI Taxonomy" id="1176537"/>
    <lineage>
        <taxon>Bacteria</taxon>
        <taxon>Pseudomonadati</taxon>
        <taxon>Bacteroidota</taxon>
        <taxon>Sphingobacteriia</taxon>
        <taxon>Sphingobacteriales</taxon>
        <taxon>Sphingobacteriaceae</taxon>
        <taxon>Olivibacter</taxon>
    </lineage>
</organism>
<gene>
    <name evidence="1" type="ORF">GCM10023231_35310</name>
</gene>
<accession>A0ABP9C0N5</accession>
<proteinExistence type="predicted"/>
<keyword evidence="2" id="KW-1185">Reference proteome</keyword>
<dbReference type="EMBL" id="BAABIQ010000043">
    <property type="protein sequence ID" value="GAA4803262.1"/>
    <property type="molecule type" value="Genomic_DNA"/>
</dbReference>
<evidence type="ECO:0000313" key="1">
    <source>
        <dbReference type="EMBL" id="GAA4803262.1"/>
    </source>
</evidence>
<comment type="caution">
    <text evidence="1">The sequence shown here is derived from an EMBL/GenBank/DDBJ whole genome shotgun (WGS) entry which is preliminary data.</text>
</comment>
<protein>
    <recommendedName>
        <fullName evidence="3">GNAT family N-acetyltransferase</fullName>
    </recommendedName>
</protein>
<evidence type="ECO:0000313" key="2">
    <source>
        <dbReference type="Proteomes" id="UP001501411"/>
    </source>
</evidence>
<evidence type="ECO:0008006" key="3">
    <source>
        <dbReference type="Google" id="ProtNLM"/>
    </source>
</evidence>
<dbReference type="Proteomes" id="UP001501411">
    <property type="component" value="Unassembled WGS sequence"/>
</dbReference>
<reference evidence="2" key="1">
    <citation type="journal article" date="2019" name="Int. J. Syst. Evol. Microbiol.">
        <title>The Global Catalogue of Microorganisms (GCM) 10K type strain sequencing project: providing services to taxonomists for standard genome sequencing and annotation.</title>
        <authorList>
            <consortium name="The Broad Institute Genomics Platform"/>
            <consortium name="The Broad Institute Genome Sequencing Center for Infectious Disease"/>
            <person name="Wu L."/>
            <person name="Ma J."/>
        </authorList>
    </citation>
    <scope>NUCLEOTIDE SEQUENCE [LARGE SCALE GENOMIC DNA]</scope>
    <source>
        <strain evidence="2">JCM 18200</strain>
    </source>
</reference>
<name>A0ABP9C0N5_9SPHI</name>
<sequence>MKTANTLRTFLKKLTIKDADELLSLHTYPTMYGDYFKKMFVAGEGPQLFTQRLLWLTKCAYTIRLQAEPSKIIGACMVYSNHQHHPEYFLGGTLLSGYRQKSILLDAFDQLKDLVKYGCGITQLQAIENRTEPKVLPVVRLRKMLPAPQKQVDNYGITAIKSSNKALRV</sequence>